<dbReference type="PANTHER" id="PTHR11241">
    <property type="entry name" value="DEOXYURIDINE 5'-TRIPHOSPHATE NUCLEOTIDOHYDROLASE"/>
    <property type="match status" value="1"/>
</dbReference>
<dbReference type="HAMAP" id="MF_00116">
    <property type="entry name" value="dUTPase_bact"/>
    <property type="match status" value="1"/>
</dbReference>
<dbReference type="GO" id="GO:0000287">
    <property type="term" value="F:magnesium ion binding"/>
    <property type="evidence" value="ECO:0007669"/>
    <property type="project" value="UniProtKB-UniRule"/>
</dbReference>
<dbReference type="EC" id="3.6.1.23" evidence="7"/>
<dbReference type="NCBIfam" id="NF001862">
    <property type="entry name" value="PRK00601.1"/>
    <property type="match status" value="1"/>
</dbReference>
<keyword evidence="2 7" id="KW-0479">Metal-binding</keyword>
<dbReference type="GO" id="GO:0046081">
    <property type="term" value="P:dUTP catabolic process"/>
    <property type="evidence" value="ECO:0007669"/>
    <property type="project" value="InterPro"/>
</dbReference>
<name>A0AAJ4GCC7_9GAMM</name>
<evidence type="ECO:0000256" key="4">
    <source>
        <dbReference type="ARBA" id="ARBA00022842"/>
    </source>
</evidence>
<feature type="binding site" evidence="7">
    <location>
        <position position="86"/>
    </location>
    <ligand>
        <name>substrate</name>
    </ligand>
</feature>
<organism evidence="9 10">
    <name type="scientific">Buchnera aphidicola</name>
    <name type="common">Aphis urticata</name>
    <dbReference type="NCBI Taxonomy" id="2708353"/>
    <lineage>
        <taxon>Bacteria</taxon>
        <taxon>Pseudomonadati</taxon>
        <taxon>Pseudomonadota</taxon>
        <taxon>Gammaproteobacteria</taxon>
        <taxon>Enterobacterales</taxon>
        <taxon>Erwiniaceae</taxon>
        <taxon>Buchnera</taxon>
    </lineage>
</organism>
<dbReference type="Gene3D" id="2.70.40.10">
    <property type="match status" value="1"/>
</dbReference>
<dbReference type="EMBL" id="CP048744">
    <property type="protein sequence ID" value="QIQ41551.1"/>
    <property type="molecule type" value="Genomic_DNA"/>
</dbReference>
<dbReference type="Pfam" id="PF00692">
    <property type="entry name" value="dUTPase"/>
    <property type="match status" value="1"/>
</dbReference>
<dbReference type="GO" id="GO:0006226">
    <property type="term" value="P:dUMP biosynthetic process"/>
    <property type="evidence" value="ECO:0007669"/>
    <property type="project" value="UniProtKB-UniRule"/>
</dbReference>
<protein>
    <recommendedName>
        <fullName evidence="7">Deoxyuridine 5'-triphosphate nucleotidohydrolase</fullName>
        <shortName evidence="7">dUTPase</shortName>
        <ecNumber evidence="7">3.6.1.23</ecNumber>
    </recommendedName>
    <alternativeName>
        <fullName evidence="7">dUTP pyrophosphatase</fullName>
    </alternativeName>
</protein>
<evidence type="ECO:0000256" key="1">
    <source>
        <dbReference type="ARBA" id="ARBA00006581"/>
    </source>
</evidence>
<dbReference type="NCBIfam" id="TIGR00576">
    <property type="entry name" value="dut"/>
    <property type="match status" value="1"/>
</dbReference>
<evidence type="ECO:0000313" key="9">
    <source>
        <dbReference type="EMBL" id="QIQ41551.1"/>
    </source>
</evidence>
<dbReference type="CDD" id="cd07557">
    <property type="entry name" value="trimeric_dUTPase"/>
    <property type="match status" value="1"/>
</dbReference>
<dbReference type="AlphaFoldDB" id="A0AAJ4GCC7"/>
<dbReference type="InterPro" id="IPR008181">
    <property type="entry name" value="dUTPase"/>
</dbReference>
<comment type="pathway">
    <text evidence="7">Pyrimidine metabolism; dUMP biosynthesis; dUMP from dCTP (dUTP route): step 2/2.</text>
</comment>
<accession>A0AAJ4GCC7</accession>
<dbReference type="InterPro" id="IPR036157">
    <property type="entry name" value="dUTPase-like_sf"/>
</dbReference>
<keyword evidence="3 7" id="KW-0378">Hydrolase</keyword>
<feature type="binding site" evidence="7">
    <location>
        <begin position="73"/>
        <end position="75"/>
    </location>
    <ligand>
        <name>substrate</name>
    </ligand>
</feature>
<gene>
    <name evidence="7 9" type="primary">dut</name>
    <name evidence="9" type="ORF">G4B00_02830</name>
</gene>
<comment type="catalytic activity">
    <reaction evidence="6 7">
        <text>dUTP + H2O = dUMP + diphosphate + H(+)</text>
        <dbReference type="Rhea" id="RHEA:10248"/>
        <dbReference type="ChEBI" id="CHEBI:15377"/>
        <dbReference type="ChEBI" id="CHEBI:15378"/>
        <dbReference type="ChEBI" id="CHEBI:33019"/>
        <dbReference type="ChEBI" id="CHEBI:61555"/>
        <dbReference type="ChEBI" id="CHEBI:246422"/>
        <dbReference type="EC" id="3.6.1.23"/>
    </reaction>
</comment>
<dbReference type="SUPFAM" id="SSF51283">
    <property type="entry name" value="dUTPase-like"/>
    <property type="match status" value="1"/>
</dbReference>
<evidence type="ECO:0000256" key="5">
    <source>
        <dbReference type="ARBA" id="ARBA00023080"/>
    </source>
</evidence>
<evidence type="ECO:0000259" key="8">
    <source>
        <dbReference type="Pfam" id="PF00692"/>
    </source>
</evidence>
<evidence type="ECO:0000256" key="2">
    <source>
        <dbReference type="ARBA" id="ARBA00022723"/>
    </source>
</evidence>
<comment type="function">
    <text evidence="7">This enzyme is involved in nucleotide metabolism: it produces dUMP, the immediate precursor of thymidine nucleotides and it decreases the intracellular concentration of dUTP so that uracil cannot be incorporated into DNA.</text>
</comment>
<dbReference type="FunFam" id="2.70.40.10:FF:000002">
    <property type="entry name" value="dUTP diphosphatase"/>
    <property type="match status" value="1"/>
</dbReference>
<sequence>MNTNKIQIKFLNSDMKNNNIFFPEYATPGSSALDLKACINKKIILSSKEVVLIPTGISIYIENPYITALILPRSGLGHKNGIVLGNLVGLIDSDYQGELMISLWNRGRKDFCINPNDRIAQIVFVPIIRPEFDIVKKFKKTIRFQSGFGHSGI</sequence>
<evidence type="ECO:0000256" key="3">
    <source>
        <dbReference type="ARBA" id="ARBA00022801"/>
    </source>
</evidence>
<comment type="caution">
    <text evidence="7">Lacks conserved residue(s) required for the propagation of feature annotation.</text>
</comment>
<evidence type="ECO:0000256" key="7">
    <source>
        <dbReference type="HAMAP-Rule" id="MF_00116"/>
    </source>
</evidence>
<feature type="domain" description="dUTPase-like" evidence="8">
    <location>
        <begin position="22"/>
        <end position="152"/>
    </location>
</feature>
<proteinExistence type="inferred from homology"/>
<reference evidence="9 10" key="1">
    <citation type="submission" date="2020-02" db="EMBL/GenBank/DDBJ databases">
        <title>Parallel evolution in the integration of a co-obligate aphid symbiosis.</title>
        <authorList>
            <person name="Monnin D."/>
            <person name="Jackson R."/>
            <person name="Kiers E.T."/>
            <person name="Bunker M."/>
            <person name="Ellers J."/>
            <person name="Henry L.M."/>
        </authorList>
    </citation>
    <scope>NUCLEOTIDE SEQUENCE [LARGE SCALE GENOMIC DNA]</scope>
    <source>
        <strain evidence="9">AURT-53B</strain>
    </source>
</reference>
<dbReference type="Proteomes" id="UP000502374">
    <property type="component" value="Chromosome"/>
</dbReference>
<dbReference type="PANTHER" id="PTHR11241:SF0">
    <property type="entry name" value="DEOXYURIDINE 5'-TRIPHOSPHATE NUCLEOTIDOHYDROLASE"/>
    <property type="match status" value="1"/>
</dbReference>
<feature type="binding site" evidence="7">
    <location>
        <begin position="90"/>
        <end position="92"/>
    </location>
    <ligand>
        <name>substrate</name>
    </ligand>
</feature>
<comment type="cofactor">
    <cofactor evidence="7">
        <name>Mg(2+)</name>
        <dbReference type="ChEBI" id="CHEBI:18420"/>
    </cofactor>
</comment>
<dbReference type="InterPro" id="IPR033704">
    <property type="entry name" value="dUTPase_trimeric"/>
</dbReference>
<dbReference type="GO" id="GO:0004170">
    <property type="term" value="F:dUTP diphosphatase activity"/>
    <property type="evidence" value="ECO:0007669"/>
    <property type="project" value="UniProtKB-UniRule"/>
</dbReference>
<dbReference type="InterPro" id="IPR029054">
    <property type="entry name" value="dUTPase-like"/>
</dbReference>
<keyword evidence="4 7" id="KW-0460">Magnesium</keyword>
<evidence type="ECO:0000256" key="6">
    <source>
        <dbReference type="ARBA" id="ARBA00047686"/>
    </source>
</evidence>
<comment type="similarity">
    <text evidence="1 7">Belongs to the dUTPase family.</text>
</comment>
<evidence type="ECO:0000313" key="10">
    <source>
        <dbReference type="Proteomes" id="UP000502374"/>
    </source>
</evidence>
<keyword evidence="5 7" id="KW-0546">Nucleotide metabolism</keyword>